<dbReference type="EMBL" id="RHIB01000001">
    <property type="protein sequence ID" value="RNA70101.1"/>
    <property type="molecule type" value="Genomic_DNA"/>
</dbReference>
<organism evidence="1 2">
    <name type="scientific">Alteribacter keqinensis</name>
    <dbReference type="NCBI Taxonomy" id="2483800"/>
    <lineage>
        <taxon>Bacteria</taxon>
        <taxon>Bacillati</taxon>
        <taxon>Bacillota</taxon>
        <taxon>Bacilli</taxon>
        <taxon>Bacillales</taxon>
        <taxon>Bacillaceae</taxon>
        <taxon>Alteribacter</taxon>
    </lineage>
</organism>
<dbReference type="InterPro" id="IPR036513">
    <property type="entry name" value="STAS_dom_sf"/>
</dbReference>
<dbReference type="CDD" id="cd07041">
    <property type="entry name" value="STAS_RsbR_RsbS_like"/>
    <property type="match status" value="1"/>
</dbReference>
<dbReference type="Proteomes" id="UP000278746">
    <property type="component" value="Unassembled WGS sequence"/>
</dbReference>
<evidence type="ECO:0000313" key="2">
    <source>
        <dbReference type="Proteomes" id="UP000278746"/>
    </source>
</evidence>
<sequence>MMKVNEFSIDTFKLMETMSDNIFIADKNMKLIWINEEARNLVTELLPYLPAIAHPDDLIGMYLQEIHGQKSNFFKVMKKKNFPHKSKVPIFGYTADLFVNELFDQNGDMNGYILIWRDVTKEEQQRMKSEKMIEEMSTPILPVVLNNALFAPLIGTFDKRRFDHLRERVLTECVKSGADYLIFDFSGVTVVENELLVDEFERLRATVQLLGAHTFFCGFSSELVKLFTKNKVKVEERTFSQYQQAIHHVLYLEGLEITPRKKT</sequence>
<proteinExistence type="predicted"/>
<dbReference type="SUPFAM" id="SSF52091">
    <property type="entry name" value="SpoIIaa-like"/>
    <property type="match status" value="1"/>
</dbReference>
<dbReference type="Gene3D" id="3.30.750.24">
    <property type="entry name" value="STAS domain"/>
    <property type="match status" value="1"/>
</dbReference>
<evidence type="ECO:0000313" key="1">
    <source>
        <dbReference type="EMBL" id="RNA70101.1"/>
    </source>
</evidence>
<keyword evidence="2" id="KW-1185">Reference proteome</keyword>
<dbReference type="Gene3D" id="3.30.450.20">
    <property type="entry name" value="PAS domain"/>
    <property type="match status" value="1"/>
</dbReference>
<reference evidence="1 2" key="1">
    <citation type="submission" date="2018-10" db="EMBL/GenBank/DDBJ databases">
        <title>Bacillus Keqinensis sp. nov., a moderately halophilic bacterium isolated from a saline-alkaline lake.</title>
        <authorList>
            <person name="Wang H."/>
        </authorList>
    </citation>
    <scope>NUCLEOTIDE SEQUENCE [LARGE SCALE GENOMIC DNA]</scope>
    <source>
        <strain evidence="1 2">KQ-3</strain>
    </source>
</reference>
<name>A0A3M7TXT6_9BACI</name>
<dbReference type="AlphaFoldDB" id="A0A3M7TXT6"/>
<dbReference type="OrthoDB" id="2835068at2"/>
<protein>
    <submittedName>
        <fullName evidence="1">STAS domain-containing protein</fullName>
    </submittedName>
</protein>
<comment type="caution">
    <text evidence="1">The sequence shown here is derived from an EMBL/GenBank/DDBJ whole genome shotgun (WGS) entry which is preliminary data.</text>
</comment>
<dbReference type="RefSeq" id="WP_122897611.1">
    <property type="nucleotide sequence ID" value="NZ_RHIB01000001.1"/>
</dbReference>
<gene>
    <name evidence="1" type="ORF">EBO34_09285</name>
</gene>
<dbReference type="PANTHER" id="PTHR33745">
    <property type="entry name" value="RSBT ANTAGONIST PROTEIN RSBS-RELATED"/>
    <property type="match status" value="1"/>
</dbReference>
<dbReference type="InterPro" id="IPR051932">
    <property type="entry name" value="Bact_StressResp_Reg"/>
</dbReference>
<accession>A0A3M7TXT6</accession>